<dbReference type="GO" id="GO:0005634">
    <property type="term" value="C:nucleus"/>
    <property type="evidence" value="ECO:0007669"/>
    <property type="project" value="UniProtKB-SubCell"/>
</dbReference>
<keyword evidence="2" id="KW-0539">Nucleus</keyword>
<dbReference type="EMBL" id="PJEX01000166">
    <property type="protein sequence ID" value="TKW53839.1"/>
    <property type="molecule type" value="Genomic_DNA"/>
</dbReference>
<dbReference type="CDD" id="cd00067">
    <property type="entry name" value="GAL4"/>
    <property type="match status" value="1"/>
</dbReference>
<evidence type="ECO:0000313" key="6">
    <source>
        <dbReference type="Proteomes" id="UP000310108"/>
    </source>
</evidence>
<dbReference type="InterPro" id="IPR001138">
    <property type="entry name" value="Zn2Cys6_DnaBD"/>
</dbReference>
<dbReference type="GO" id="GO:0000981">
    <property type="term" value="F:DNA-binding transcription factor activity, RNA polymerase II-specific"/>
    <property type="evidence" value="ECO:0007669"/>
    <property type="project" value="InterPro"/>
</dbReference>
<dbReference type="GO" id="GO:0000976">
    <property type="term" value="F:transcription cis-regulatory region binding"/>
    <property type="evidence" value="ECO:0007669"/>
    <property type="project" value="TreeGrafter"/>
</dbReference>
<proteinExistence type="predicted"/>
<dbReference type="AlphaFoldDB" id="A0A4U6XEW0"/>
<evidence type="ECO:0000259" key="4">
    <source>
        <dbReference type="Pfam" id="PF00172"/>
    </source>
</evidence>
<dbReference type="Pfam" id="PF00172">
    <property type="entry name" value="Zn_clus"/>
    <property type="match status" value="1"/>
</dbReference>
<sequence>MAATNEADGDEAEAFADISIAIQPDHLDAIPGLLKEITAGVGAFRRRQGPDEGYKCDEAKPHCGRCVRLGKTCQGYGLRVRWKTADSSADAGRIMKKRSPRSKVGVKPQATGSSSWSSSSLEGAPTTPNSASGSAGTGIGADLSRSSSLMRNLSYVSPDISAMDRYLLHHWTGSLAGVISMASGAQNPFLVHLTPMMHRSPALRFSISSMAASHLAVLRGPGIGDGDEALCTLSSRHMLAAVSSLRASIETEDPALSLATILMLQISDRLFNTDSRIDHLAGARAVIVRSGGPRRTWTGDGARFLLSLCFYHDVMSSVSRTSRPLLSMTDVAPLEGLPSLAGLTALVSVVSAISRMQGQSGEAHQRRGAAIRRDLDSGFGIAAAVDPAIEHTIQAYRHAAVIYLYRVWSDGATPPPKPLHAELCIRHLLQVPVASSFVSAHAWPLWTAGRESVDPLLRRLVLERLEAMHRNRRLPSLGRVQRDMEEVWVAKDTQRLQFGTENVDCCKVILQNRHREADLV</sequence>
<dbReference type="STRING" id="1306861.A0A4U6XEW0"/>
<reference evidence="5 6" key="1">
    <citation type="journal article" date="2019" name="PLoS ONE">
        <title>Comparative genome analysis indicates high evolutionary potential of pathogenicity genes in Colletotrichum tanaceti.</title>
        <authorList>
            <person name="Lelwala R.V."/>
            <person name="Korhonen P.K."/>
            <person name="Young N.D."/>
            <person name="Scott J.B."/>
            <person name="Ades P.A."/>
            <person name="Gasser R.B."/>
            <person name="Taylor P.W.J."/>
        </authorList>
    </citation>
    <scope>NUCLEOTIDE SEQUENCE [LARGE SCALE GENOMIC DNA]</scope>
    <source>
        <strain evidence="5">BRIP57314</strain>
    </source>
</reference>
<evidence type="ECO:0000256" key="3">
    <source>
        <dbReference type="SAM" id="MobiDB-lite"/>
    </source>
</evidence>
<accession>A0A4U6XEW0</accession>
<comment type="caution">
    <text evidence="5">The sequence shown here is derived from an EMBL/GenBank/DDBJ whole genome shotgun (WGS) entry which is preliminary data.</text>
</comment>
<dbReference type="Proteomes" id="UP000310108">
    <property type="component" value="Unassembled WGS sequence"/>
</dbReference>
<keyword evidence="6" id="KW-1185">Reference proteome</keyword>
<feature type="region of interest" description="Disordered" evidence="3">
    <location>
        <begin position="89"/>
        <end position="138"/>
    </location>
</feature>
<gene>
    <name evidence="5" type="ORF">CTA1_7373</name>
</gene>
<organism evidence="5 6">
    <name type="scientific">Colletotrichum tanaceti</name>
    <dbReference type="NCBI Taxonomy" id="1306861"/>
    <lineage>
        <taxon>Eukaryota</taxon>
        <taxon>Fungi</taxon>
        <taxon>Dikarya</taxon>
        <taxon>Ascomycota</taxon>
        <taxon>Pezizomycotina</taxon>
        <taxon>Sordariomycetes</taxon>
        <taxon>Hypocreomycetidae</taxon>
        <taxon>Glomerellales</taxon>
        <taxon>Glomerellaceae</taxon>
        <taxon>Colletotrichum</taxon>
        <taxon>Colletotrichum destructivum species complex</taxon>
    </lineage>
</organism>
<dbReference type="InterPro" id="IPR021858">
    <property type="entry name" value="Fun_TF"/>
</dbReference>
<dbReference type="PANTHER" id="PTHR37534">
    <property type="entry name" value="TRANSCRIPTIONAL ACTIVATOR PROTEIN UGA3"/>
    <property type="match status" value="1"/>
</dbReference>
<evidence type="ECO:0000256" key="2">
    <source>
        <dbReference type="ARBA" id="ARBA00023242"/>
    </source>
</evidence>
<name>A0A4U6XEW0_9PEZI</name>
<dbReference type="InterPro" id="IPR036864">
    <property type="entry name" value="Zn2-C6_fun-type_DNA-bd_sf"/>
</dbReference>
<dbReference type="PANTHER" id="PTHR37534:SF15">
    <property type="entry name" value="ZN(II)2CYS6 TRANSCRIPTION FACTOR (EUROFUNG)"/>
    <property type="match status" value="1"/>
</dbReference>
<comment type="subcellular location">
    <subcellularLocation>
        <location evidence="1">Nucleus</location>
    </subcellularLocation>
</comment>
<evidence type="ECO:0000313" key="5">
    <source>
        <dbReference type="EMBL" id="TKW53839.1"/>
    </source>
</evidence>
<dbReference type="GO" id="GO:0045944">
    <property type="term" value="P:positive regulation of transcription by RNA polymerase II"/>
    <property type="evidence" value="ECO:0007669"/>
    <property type="project" value="TreeGrafter"/>
</dbReference>
<dbReference type="Pfam" id="PF11951">
    <property type="entry name" value="Fungal_trans_2"/>
    <property type="match status" value="1"/>
</dbReference>
<feature type="domain" description="Zn(2)-C6 fungal-type" evidence="4">
    <location>
        <begin position="55"/>
        <end position="81"/>
    </location>
</feature>
<dbReference type="SUPFAM" id="SSF57701">
    <property type="entry name" value="Zn2/Cys6 DNA-binding domain"/>
    <property type="match status" value="1"/>
</dbReference>
<dbReference type="GO" id="GO:0008270">
    <property type="term" value="F:zinc ion binding"/>
    <property type="evidence" value="ECO:0007669"/>
    <property type="project" value="InterPro"/>
</dbReference>
<evidence type="ECO:0000256" key="1">
    <source>
        <dbReference type="ARBA" id="ARBA00004123"/>
    </source>
</evidence>
<protein>
    <recommendedName>
        <fullName evidence="4">Zn(2)-C6 fungal-type domain-containing protein</fullName>
    </recommendedName>
</protein>